<keyword evidence="3" id="KW-1185">Reference proteome</keyword>
<gene>
    <name evidence="2" type="ORF">NOG11_13655</name>
</gene>
<dbReference type="InterPro" id="IPR011971">
    <property type="entry name" value="CHP02284"/>
</dbReference>
<evidence type="ECO:0000313" key="2">
    <source>
        <dbReference type="EMBL" id="MCQ8186425.1"/>
    </source>
</evidence>
<organism evidence="2 3">
    <name type="scientific">Parvularcula maris</name>
    <dbReference type="NCBI Taxonomy" id="2965077"/>
    <lineage>
        <taxon>Bacteria</taxon>
        <taxon>Pseudomonadati</taxon>
        <taxon>Pseudomonadota</taxon>
        <taxon>Alphaproteobacteria</taxon>
        <taxon>Parvularculales</taxon>
        <taxon>Parvularculaceae</taxon>
        <taxon>Parvularcula</taxon>
    </lineage>
</organism>
<feature type="domain" description="DUF2383" evidence="1">
    <location>
        <begin position="4"/>
        <end position="114"/>
    </location>
</feature>
<dbReference type="EMBL" id="JANIBC010000018">
    <property type="protein sequence ID" value="MCQ8186425.1"/>
    <property type="molecule type" value="Genomic_DNA"/>
</dbReference>
<accession>A0A9X2LB36</accession>
<dbReference type="InterPro" id="IPR019052">
    <property type="entry name" value="DUF2383"/>
</dbReference>
<dbReference type="AlphaFoldDB" id="A0A9X2LB36"/>
<reference evidence="2" key="1">
    <citation type="submission" date="2022-07" db="EMBL/GenBank/DDBJ databases">
        <title>Parvularcula maris sp. nov., an algicidal bacterium isolated from seawater.</title>
        <authorList>
            <person name="Li F."/>
        </authorList>
    </citation>
    <scope>NUCLEOTIDE SEQUENCE</scope>
    <source>
        <strain evidence="2">BGMRC 0090</strain>
    </source>
</reference>
<dbReference type="Gene3D" id="1.20.1260.10">
    <property type="match status" value="1"/>
</dbReference>
<dbReference type="Proteomes" id="UP001142610">
    <property type="component" value="Unassembled WGS sequence"/>
</dbReference>
<dbReference type="Pfam" id="PF09537">
    <property type="entry name" value="DUF2383"/>
    <property type="match status" value="1"/>
</dbReference>
<protein>
    <submittedName>
        <fullName evidence="2">PA2169 family four-helix-bundle protein</fullName>
    </submittedName>
</protein>
<proteinExistence type="predicted"/>
<sequence length="146" mass="15831">MSKTTSELKSVLTRVVDSADGYESAAESADNGSFAVMFRERAQERRNFATEIRSHLQASGENIEEDGSLLAAAHRAFTDIRDAVTGGRDDGAILNEVARGESTLLNEYEDALKDLPQTDPAYDLLARQRQSVAQAVSSVKAQAPNQ</sequence>
<dbReference type="NCBIfam" id="TIGR02284">
    <property type="entry name" value="PA2169 family four-helix-bundle protein"/>
    <property type="match status" value="1"/>
</dbReference>
<comment type="caution">
    <text evidence="2">The sequence shown here is derived from an EMBL/GenBank/DDBJ whole genome shotgun (WGS) entry which is preliminary data.</text>
</comment>
<evidence type="ECO:0000313" key="3">
    <source>
        <dbReference type="Proteomes" id="UP001142610"/>
    </source>
</evidence>
<evidence type="ECO:0000259" key="1">
    <source>
        <dbReference type="Pfam" id="PF09537"/>
    </source>
</evidence>
<dbReference type="RefSeq" id="WP_256620345.1">
    <property type="nucleotide sequence ID" value="NZ_JANIBC010000018.1"/>
</dbReference>
<dbReference type="InterPro" id="IPR012347">
    <property type="entry name" value="Ferritin-like"/>
</dbReference>
<name>A0A9X2LB36_9PROT</name>